<dbReference type="PANTHER" id="PTHR43976">
    <property type="entry name" value="SHORT CHAIN DEHYDROGENASE"/>
    <property type="match status" value="1"/>
</dbReference>
<evidence type="ECO:0000256" key="3">
    <source>
        <dbReference type="RuleBase" id="RU000363"/>
    </source>
</evidence>
<dbReference type="OrthoDB" id="9793825at2"/>
<dbReference type="NCBIfam" id="NF005065">
    <property type="entry name" value="PRK06482.1"/>
    <property type="match status" value="1"/>
</dbReference>
<dbReference type="KEGG" id="nre:BES08_30175"/>
<dbReference type="GO" id="GO:0016491">
    <property type="term" value="F:oxidoreductase activity"/>
    <property type="evidence" value="ECO:0007669"/>
    <property type="project" value="UniProtKB-KW"/>
</dbReference>
<dbReference type="PRINTS" id="PR00080">
    <property type="entry name" value="SDRFAMILY"/>
</dbReference>
<reference evidence="5 6" key="1">
    <citation type="submission" date="2014-03" db="EMBL/GenBank/DDBJ databases">
        <title>Whole genome sequence of Novosphingobium resinovorum KF1.</title>
        <authorList>
            <person name="Gan H.M."/>
            <person name="Gan H.Y."/>
            <person name="Chew T.H."/>
            <person name="Savka M.A."/>
        </authorList>
    </citation>
    <scope>NUCLEOTIDE SEQUENCE [LARGE SCALE GENOMIC DNA]</scope>
    <source>
        <strain evidence="5 6">KF1</strain>
    </source>
</reference>
<dbReference type="Gene3D" id="3.40.50.720">
    <property type="entry name" value="NAD(P)-binding Rossmann-like Domain"/>
    <property type="match status" value="1"/>
</dbReference>
<name>A0A031JX36_9SPHN</name>
<dbReference type="CDD" id="cd05374">
    <property type="entry name" value="17beta-HSD-like_SDR_c"/>
    <property type="match status" value="1"/>
</dbReference>
<dbReference type="SUPFAM" id="SSF51735">
    <property type="entry name" value="NAD(P)-binding Rossmann-fold domains"/>
    <property type="match status" value="1"/>
</dbReference>
<geneLocation type="plasmid" evidence="4 7">
    <name>pSA3</name>
</geneLocation>
<accession>A0A031JX36</accession>
<keyword evidence="7" id="KW-1185">Reference proteome</keyword>
<reference evidence="7" key="3">
    <citation type="journal article" date="2017" name="J. Biotechnol.">
        <title>Complete genome sequence of Novosphingobium resinovorum SA1, a versatile xenobiotic-degrading bacterium capable of utilizing sulfanilic acid.</title>
        <authorList>
            <person name="Hegedus B."/>
            <person name="Kos P.B."/>
            <person name="Balint B."/>
            <person name="Maroti G."/>
            <person name="Gan H.M."/>
            <person name="Perei K."/>
            <person name="Rakhely G."/>
        </authorList>
    </citation>
    <scope>NUCLEOTIDE SEQUENCE [LARGE SCALE GENOMIC DNA]</scope>
    <source>
        <strain evidence="7">SA1</strain>
    </source>
</reference>
<evidence type="ECO:0000256" key="2">
    <source>
        <dbReference type="ARBA" id="ARBA00023002"/>
    </source>
</evidence>
<dbReference type="InterPro" id="IPR036291">
    <property type="entry name" value="NAD(P)-bd_dom_sf"/>
</dbReference>
<dbReference type="Proteomes" id="UP000094626">
    <property type="component" value="Plasmid pSA3"/>
</dbReference>
<keyword evidence="2" id="KW-0560">Oxidoreductase</keyword>
<dbReference type="RefSeq" id="WP_015449257.1">
    <property type="nucleotide sequence ID" value="NZ_CP017078.1"/>
</dbReference>
<dbReference type="EMBL" id="JFYZ01000014">
    <property type="protein sequence ID" value="EZP80927.1"/>
    <property type="molecule type" value="Genomic_DNA"/>
</dbReference>
<evidence type="ECO:0000313" key="5">
    <source>
        <dbReference type="EMBL" id="EZP80927.1"/>
    </source>
</evidence>
<dbReference type="Proteomes" id="UP000024329">
    <property type="component" value="Unassembled WGS sequence"/>
</dbReference>
<dbReference type="EMBL" id="CP017078">
    <property type="protein sequence ID" value="AOR81147.1"/>
    <property type="molecule type" value="Genomic_DNA"/>
</dbReference>
<sequence length="276" mass="29448">MSNHWFLTGASSGIGRHLAELILAAGDDLTATARKPESLDDLAAKYPSQLRVEALDVTVKDDIAAVVARAQARRPVDILVNNAGGGVIGATEEMSDAEVEGQIALNLMAPIHITRAFVPAMRLRGSGRIIQISSASGQGSLPTSSLYHVAKWGLEGFSECLRQELEPFNLFVTLIEPGGARTSFSHNLQFASEIAAYRDTPAGHIRKMFETAGNELYTLDPQKIAQGIVDVATSDHPPLRVTLGGDAFGVVQAALQSRLAFLQSQEALARSVAFDS</sequence>
<evidence type="ECO:0000313" key="6">
    <source>
        <dbReference type="Proteomes" id="UP000024329"/>
    </source>
</evidence>
<gene>
    <name evidence="4" type="ORF">BES08_30175</name>
    <name evidence="5" type="ORF">BV97_02981</name>
</gene>
<dbReference type="PATRIC" id="fig|158500.4.peg.3053"/>
<dbReference type="InterPro" id="IPR002347">
    <property type="entry name" value="SDR_fam"/>
</dbReference>
<dbReference type="Pfam" id="PF00106">
    <property type="entry name" value="adh_short"/>
    <property type="match status" value="1"/>
</dbReference>
<evidence type="ECO:0000256" key="1">
    <source>
        <dbReference type="ARBA" id="ARBA00006484"/>
    </source>
</evidence>
<comment type="similarity">
    <text evidence="1 3">Belongs to the short-chain dehydrogenases/reductases (SDR) family.</text>
</comment>
<dbReference type="PRINTS" id="PR00081">
    <property type="entry name" value="GDHRDH"/>
</dbReference>
<organism evidence="5 6">
    <name type="scientific">Novosphingobium resinovorum</name>
    <dbReference type="NCBI Taxonomy" id="158500"/>
    <lineage>
        <taxon>Bacteria</taxon>
        <taxon>Pseudomonadati</taxon>
        <taxon>Pseudomonadota</taxon>
        <taxon>Alphaproteobacteria</taxon>
        <taxon>Sphingomonadales</taxon>
        <taxon>Sphingomonadaceae</taxon>
        <taxon>Novosphingobium</taxon>
    </lineage>
</organism>
<keyword evidence="4" id="KW-0614">Plasmid</keyword>
<proteinExistence type="inferred from homology"/>
<evidence type="ECO:0000313" key="4">
    <source>
        <dbReference type="EMBL" id="AOR81147.1"/>
    </source>
</evidence>
<dbReference type="InterPro" id="IPR051911">
    <property type="entry name" value="SDR_oxidoreductase"/>
</dbReference>
<dbReference type="PANTHER" id="PTHR43976:SF16">
    <property type="entry name" value="SHORT-CHAIN DEHYDROGENASE_REDUCTASE FAMILY PROTEIN"/>
    <property type="match status" value="1"/>
</dbReference>
<evidence type="ECO:0000313" key="7">
    <source>
        <dbReference type="Proteomes" id="UP000094626"/>
    </source>
</evidence>
<dbReference type="eggNOG" id="COG1028">
    <property type="taxonomic scope" value="Bacteria"/>
</dbReference>
<reference evidence="4" key="2">
    <citation type="submission" date="2016-08" db="EMBL/GenBank/DDBJ databases">
        <authorList>
            <person name="Seilhamer J.J."/>
        </authorList>
    </citation>
    <scope>NUCLEOTIDE SEQUENCE [LARGE SCALE GENOMIC DNA]</scope>
    <source>
        <strain evidence="4">SA1</strain>
        <plasmid evidence="4">pSA3</plasmid>
    </source>
</reference>
<protein>
    <submittedName>
        <fullName evidence="4 5">Short-chain dehydrogenase</fullName>
    </submittedName>
</protein>
<dbReference type="AlphaFoldDB" id="A0A031JX36"/>